<dbReference type="AlphaFoldDB" id="A0A1Y3AWT3"/>
<dbReference type="InterPro" id="IPR036871">
    <property type="entry name" value="PX_dom_sf"/>
</dbReference>
<gene>
    <name evidence="1" type="ORF">BLA29_006128</name>
</gene>
<dbReference type="EMBL" id="MUJZ01053891">
    <property type="protein sequence ID" value="OTF72952.1"/>
    <property type="molecule type" value="Genomic_DNA"/>
</dbReference>
<organism evidence="1 2">
    <name type="scientific">Euroglyphus maynei</name>
    <name type="common">Mayne's house dust mite</name>
    <dbReference type="NCBI Taxonomy" id="6958"/>
    <lineage>
        <taxon>Eukaryota</taxon>
        <taxon>Metazoa</taxon>
        <taxon>Ecdysozoa</taxon>
        <taxon>Arthropoda</taxon>
        <taxon>Chelicerata</taxon>
        <taxon>Arachnida</taxon>
        <taxon>Acari</taxon>
        <taxon>Acariformes</taxon>
        <taxon>Sarcoptiformes</taxon>
        <taxon>Astigmata</taxon>
        <taxon>Psoroptidia</taxon>
        <taxon>Analgoidea</taxon>
        <taxon>Pyroglyphidae</taxon>
        <taxon>Pyroglyphinae</taxon>
        <taxon>Euroglyphus</taxon>
    </lineage>
</organism>
<protein>
    <submittedName>
        <fullName evidence="1">Uncharacterized protein</fullName>
    </submittedName>
</protein>
<dbReference type="OrthoDB" id="76516at2759"/>
<sequence>MAITAHVESSEVWEQQLKNKKFTVYKIIVEYGQQSWMFYRRYNEFTEETISIFTSKITG</sequence>
<proteinExistence type="predicted"/>
<comment type="caution">
    <text evidence="1">The sequence shown here is derived from an EMBL/GenBank/DDBJ whole genome shotgun (WGS) entry which is preliminary data.</text>
</comment>
<evidence type="ECO:0000313" key="2">
    <source>
        <dbReference type="Proteomes" id="UP000194236"/>
    </source>
</evidence>
<keyword evidence="2" id="KW-1185">Reference proteome</keyword>
<dbReference type="GO" id="GO:0035091">
    <property type="term" value="F:phosphatidylinositol binding"/>
    <property type="evidence" value="ECO:0007669"/>
    <property type="project" value="InterPro"/>
</dbReference>
<reference evidence="1 2" key="1">
    <citation type="submission" date="2017-03" db="EMBL/GenBank/DDBJ databases">
        <title>Genome Survey of Euroglyphus maynei.</title>
        <authorList>
            <person name="Arlian L.G."/>
            <person name="Morgan M.S."/>
            <person name="Rider S.D."/>
        </authorList>
    </citation>
    <scope>NUCLEOTIDE SEQUENCE [LARGE SCALE GENOMIC DNA]</scope>
    <source>
        <strain evidence="1">Arlian Lab</strain>
        <tissue evidence="1">Whole body</tissue>
    </source>
</reference>
<evidence type="ECO:0000313" key="1">
    <source>
        <dbReference type="EMBL" id="OTF72952.1"/>
    </source>
</evidence>
<dbReference type="Proteomes" id="UP000194236">
    <property type="component" value="Unassembled WGS sequence"/>
</dbReference>
<name>A0A1Y3AWT3_EURMA</name>
<accession>A0A1Y3AWT3</accession>
<dbReference type="Gene3D" id="3.30.1520.10">
    <property type="entry name" value="Phox-like domain"/>
    <property type="match status" value="1"/>
</dbReference>
<dbReference type="SUPFAM" id="SSF64268">
    <property type="entry name" value="PX domain"/>
    <property type="match status" value="1"/>
</dbReference>